<gene>
    <name evidence="1" type="ORF">IQ276_15980</name>
</gene>
<organism evidence="1 2">
    <name type="scientific">Desmonostoc muscorum LEGE 12446</name>
    <dbReference type="NCBI Taxonomy" id="1828758"/>
    <lineage>
        <taxon>Bacteria</taxon>
        <taxon>Bacillati</taxon>
        <taxon>Cyanobacteriota</taxon>
        <taxon>Cyanophyceae</taxon>
        <taxon>Nostocales</taxon>
        <taxon>Nostocaceae</taxon>
        <taxon>Desmonostoc</taxon>
    </lineage>
</organism>
<evidence type="ECO:0000313" key="1">
    <source>
        <dbReference type="EMBL" id="MBE9023871.1"/>
    </source>
</evidence>
<reference evidence="1" key="1">
    <citation type="submission" date="2020-10" db="EMBL/GenBank/DDBJ databases">
        <authorList>
            <person name="Castelo-Branco R."/>
            <person name="Eusebio N."/>
            <person name="Adriana R."/>
            <person name="Vieira A."/>
            <person name="Brugerolle De Fraissinette N."/>
            <person name="Rezende De Castro R."/>
            <person name="Schneider M.P."/>
            <person name="Vasconcelos V."/>
            <person name="Leao P.N."/>
        </authorList>
    </citation>
    <scope>NUCLEOTIDE SEQUENCE</scope>
    <source>
        <strain evidence="1">LEGE 12446</strain>
    </source>
</reference>
<dbReference type="RefSeq" id="WP_193917817.1">
    <property type="nucleotide sequence ID" value="NZ_JADEXS020000001.1"/>
</dbReference>
<accession>A0A8J6ZSV4</accession>
<proteinExistence type="predicted"/>
<comment type="caution">
    <text evidence="1">The sequence shown here is derived from an EMBL/GenBank/DDBJ whole genome shotgun (WGS) entry which is preliminary data.</text>
</comment>
<dbReference type="Proteomes" id="UP000622533">
    <property type="component" value="Unassembled WGS sequence"/>
</dbReference>
<name>A0A8J6ZSV4_DESMC</name>
<evidence type="ECO:0000313" key="2">
    <source>
        <dbReference type="Proteomes" id="UP000622533"/>
    </source>
</evidence>
<sequence>MITEEDLAQQFRVIIEHAHPRVWELLRQCYVKVINPKPYLTRVNIRTCMRHAKYIAIYCPDRIMNALVAEKNLLREVAEYVGLVEVVCLNANNLMRDPLSNLKETYPRLWLDLLWLIAQEQ</sequence>
<dbReference type="AlphaFoldDB" id="A0A8J6ZSV4"/>
<dbReference type="EMBL" id="JADEXS010000202">
    <property type="protein sequence ID" value="MBE9023871.1"/>
    <property type="molecule type" value="Genomic_DNA"/>
</dbReference>
<protein>
    <submittedName>
        <fullName evidence="1">Uncharacterized protein</fullName>
    </submittedName>
</protein>
<keyword evidence="2" id="KW-1185">Reference proteome</keyword>